<feature type="region of interest" description="Disordered" evidence="1">
    <location>
        <begin position="53"/>
        <end position="89"/>
    </location>
</feature>
<name>A0A8H7T9L7_9HELO</name>
<feature type="region of interest" description="Disordered" evidence="1">
    <location>
        <begin position="1"/>
        <end position="20"/>
    </location>
</feature>
<protein>
    <submittedName>
        <fullName evidence="2">Uncharacterized protein</fullName>
    </submittedName>
</protein>
<sequence length="308" mass="35149">MAGRIYTEITSGTSNPPKTTITQETTVTYSTIENNVERVNEVSNSTHVEGWPGWSVVRASTPPKLETDSSSKKRKRKCTKGLEEGPMPQKLKGHLEHCLFESESWTPSLDASPWPETVYHLEYRRADGSLAERIVKAEPFTDLLPEHKIEAKVNQNFAGADSTNSTKSSGTQQLRKQWSLDEETSIIEKSLVPYRQRCELQANYRILDEATQQLEKMLSGIGDTKIIAAKILSRLDFVEITLLSCTIVVKEPFLDRQKSENWTKGEKRAFRRKYNHAVRLSWTLDDILGEWEQLLKVSQHKECRAKLI</sequence>
<evidence type="ECO:0000313" key="3">
    <source>
        <dbReference type="Proteomes" id="UP000664132"/>
    </source>
</evidence>
<dbReference type="OrthoDB" id="3551685at2759"/>
<proteinExistence type="predicted"/>
<dbReference type="AlphaFoldDB" id="A0A8H7T9L7"/>
<evidence type="ECO:0000313" key="2">
    <source>
        <dbReference type="EMBL" id="KAG4414833.1"/>
    </source>
</evidence>
<dbReference type="EMBL" id="JAFJYH010000246">
    <property type="protein sequence ID" value="KAG4414833.1"/>
    <property type="molecule type" value="Genomic_DNA"/>
</dbReference>
<dbReference type="Proteomes" id="UP000664132">
    <property type="component" value="Unassembled WGS sequence"/>
</dbReference>
<accession>A0A8H7T9L7</accession>
<organism evidence="2 3">
    <name type="scientific">Cadophora malorum</name>
    <dbReference type="NCBI Taxonomy" id="108018"/>
    <lineage>
        <taxon>Eukaryota</taxon>
        <taxon>Fungi</taxon>
        <taxon>Dikarya</taxon>
        <taxon>Ascomycota</taxon>
        <taxon>Pezizomycotina</taxon>
        <taxon>Leotiomycetes</taxon>
        <taxon>Helotiales</taxon>
        <taxon>Ploettnerulaceae</taxon>
        <taxon>Cadophora</taxon>
    </lineage>
</organism>
<gene>
    <name evidence="2" type="ORF">IFR04_012021</name>
</gene>
<comment type="caution">
    <text evidence="2">The sequence shown here is derived from an EMBL/GenBank/DDBJ whole genome shotgun (WGS) entry which is preliminary data.</text>
</comment>
<keyword evidence="3" id="KW-1185">Reference proteome</keyword>
<reference evidence="2" key="1">
    <citation type="submission" date="2021-02" db="EMBL/GenBank/DDBJ databases">
        <title>Genome sequence Cadophora malorum strain M34.</title>
        <authorList>
            <person name="Stefanovic E."/>
            <person name="Vu D."/>
            <person name="Scully C."/>
            <person name="Dijksterhuis J."/>
            <person name="Roader J."/>
            <person name="Houbraken J."/>
        </authorList>
    </citation>
    <scope>NUCLEOTIDE SEQUENCE</scope>
    <source>
        <strain evidence="2">M34</strain>
    </source>
</reference>
<feature type="compositionally biased region" description="Polar residues" evidence="1">
    <location>
        <begin position="8"/>
        <end position="20"/>
    </location>
</feature>
<evidence type="ECO:0000256" key="1">
    <source>
        <dbReference type="SAM" id="MobiDB-lite"/>
    </source>
</evidence>